<dbReference type="AlphaFoldDB" id="E0SSM1"/>
<organism evidence="5 6">
    <name type="scientific">Ignisphaera aggregans (strain DSM 17230 / JCM 13409 / AQ1.S1)</name>
    <dbReference type="NCBI Taxonomy" id="583356"/>
    <lineage>
        <taxon>Archaea</taxon>
        <taxon>Thermoproteota</taxon>
        <taxon>Thermoprotei</taxon>
        <taxon>Desulfurococcales</taxon>
        <taxon>Desulfurococcaceae</taxon>
        <taxon>Ignisphaera</taxon>
    </lineage>
</organism>
<keyword evidence="3" id="KW-0067">ATP-binding</keyword>
<dbReference type="SMART" id="SM00382">
    <property type="entry name" value="AAA"/>
    <property type="match status" value="1"/>
</dbReference>
<dbReference type="CDD" id="cd03257">
    <property type="entry name" value="ABC_NikE_OppD_transporters"/>
    <property type="match status" value="1"/>
</dbReference>
<evidence type="ECO:0000256" key="1">
    <source>
        <dbReference type="ARBA" id="ARBA00022448"/>
    </source>
</evidence>
<dbReference type="InterPro" id="IPR003439">
    <property type="entry name" value="ABC_transporter-like_ATP-bd"/>
</dbReference>
<name>E0SSM1_IGNAA</name>
<dbReference type="PANTHER" id="PTHR43067:SF3">
    <property type="entry name" value="MALTOSE ABC TRANSPORTER, ATP-BINDING PROTEIN"/>
    <property type="match status" value="1"/>
</dbReference>
<dbReference type="InterPro" id="IPR003593">
    <property type="entry name" value="AAA+_ATPase"/>
</dbReference>
<protein>
    <submittedName>
        <fullName evidence="5">Oligopeptide/dipeptide ABC transporter, ATPase subunit</fullName>
    </submittedName>
</protein>
<sequence>MSSRPLLELEDVKAYYRQVIGPWKRIVRAVDGVSLKIYEREIVGIVGESGCGKSTLANVMMMNIRPPLMLIGGSIKLYTSKGIVNLEKYDRSYIKSSIWGKEIAMVPQSALNALMPTLKIKQIVYDAVRSHIPDIKMEKVVELIRNRFRELGLPEIAIDMYPFELSGGMRQRAVIAISTLLNPRLLVVDEPTSALDVVTQKAVIKTFKDVFDREIIKSLVFITHDIATVRQIATRIIVMYAGKIVEDSPVDDIINKPLHPYSEGLIGSVLTPEEEVKKRGIKYIPGQPPDLSNPPPGCRFHPRCPFAMDICRREEPPLIQVESGRFVSCWLYMKK</sequence>
<evidence type="ECO:0000313" key="5">
    <source>
        <dbReference type="EMBL" id="ADM28606.1"/>
    </source>
</evidence>
<dbReference type="BioCyc" id="IAGG583356:GHAH-1797-MONOMER"/>
<dbReference type="NCBIfam" id="TIGR01727">
    <property type="entry name" value="oligo_HPY"/>
    <property type="match status" value="1"/>
</dbReference>
<dbReference type="Gene3D" id="3.40.50.300">
    <property type="entry name" value="P-loop containing nucleotide triphosphate hydrolases"/>
    <property type="match status" value="1"/>
</dbReference>
<dbReference type="EMBL" id="CP002098">
    <property type="protein sequence ID" value="ADM28606.1"/>
    <property type="molecule type" value="Genomic_DNA"/>
</dbReference>
<accession>E0SSM1</accession>
<dbReference type="PROSITE" id="PS50893">
    <property type="entry name" value="ABC_TRANSPORTER_2"/>
    <property type="match status" value="1"/>
</dbReference>
<evidence type="ECO:0000256" key="3">
    <source>
        <dbReference type="ARBA" id="ARBA00022840"/>
    </source>
</evidence>
<dbReference type="GO" id="GO:0015833">
    <property type="term" value="P:peptide transport"/>
    <property type="evidence" value="ECO:0007669"/>
    <property type="project" value="InterPro"/>
</dbReference>
<keyword evidence="6" id="KW-1185">Reference proteome</keyword>
<keyword evidence="2" id="KW-0547">Nucleotide-binding</keyword>
<evidence type="ECO:0000313" key="6">
    <source>
        <dbReference type="Proteomes" id="UP000001304"/>
    </source>
</evidence>
<keyword evidence="1" id="KW-0813">Transport</keyword>
<dbReference type="STRING" id="583356.Igag_1809"/>
<dbReference type="InterPro" id="IPR017871">
    <property type="entry name" value="ABC_transporter-like_CS"/>
</dbReference>
<feature type="domain" description="ABC transporter" evidence="4">
    <location>
        <begin position="7"/>
        <end position="266"/>
    </location>
</feature>
<dbReference type="Proteomes" id="UP000001304">
    <property type="component" value="Chromosome"/>
</dbReference>
<proteinExistence type="predicted"/>
<dbReference type="PROSITE" id="PS00211">
    <property type="entry name" value="ABC_TRANSPORTER_1"/>
    <property type="match status" value="1"/>
</dbReference>
<gene>
    <name evidence="5" type="ordered locus">Igag_1809</name>
</gene>
<dbReference type="PANTHER" id="PTHR43067">
    <property type="entry name" value="OLIGOPEPTIDE/DIPEPTIDE ABC TRANSPORTER, ATPASE SUBUNIT"/>
    <property type="match status" value="1"/>
</dbReference>
<dbReference type="SUPFAM" id="SSF52540">
    <property type="entry name" value="P-loop containing nucleoside triphosphate hydrolases"/>
    <property type="match status" value="1"/>
</dbReference>
<dbReference type="GO" id="GO:0005524">
    <property type="term" value="F:ATP binding"/>
    <property type="evidence" value="ECO:0007669"/>
    <property type="project" value="UniProtKB-KW"/>
</dbReference>
<evidence type="ECO:0000259" key="4">
    <source>
        <dbReference type="PROSITE" id="PS50893"/>
    </source>
</evidence>
<dbReference type="Pfam" id="PF00005">
    <property type="entry name" value="ABC_tran"/>
    <property type="match status" value="1"/>
</dbReference>
<dbReference type="Pfam" id="PF08352">
    <property type="entry name" value="oligo_HPY"/>
    <property type="match status" value="1"/>
</dbReference>
<dbReference type="KEGG" id="iag:Igag_1809"/>
<dbReference type="InterPro" id="IPR013563">
    <property type="entry name" value="Oligopep_ABC_C"/>
</dbReference>
<evidence type="ECO:0000256" key="2">
    <source>
        <dbReference type="ARBA" id="ARBA00022741"/>
    </source>
</evidence>
<dbReference type="GO" id="GO:0016887">
    <property type="term" value="F:ATP hydrolysis activity"/>
    <property type="evidence" value="ECO:0007669"/>
    <property type="project" value="InterPro"/>
</dbReference>
<dbReference type="HOGENOM" id="CLU_000604_1_23_2"/>
<reference evidence="5 6" key="1">
    <citation type="journal article" date="2010" name="Stand. Genomic Sci.">
        <title>Complete genome sequence of Ignisphaera aggregans type strain (AQ1.S1).</title>
        <authorList>
            <person name="Goker M."/>
            <person name="Held B."/>
            <person name="Lapidus A."/>
            <person name="Nolan M."/>
            <person name="Spring S."/>
            <person name="Yasawong M."/>
            <person name="Lucas S."/>
            <person name="Glavina Del Rio T."/>
            <person name="Tice H."/>
            <person name="Cheng J.F."/>
            <person name="Goodwin L."/>
            <person name="Tapia R."/>
            <person name="Pitluck S."/>
            <person name="Liolios K."/>
            <person name="Ivanova N."/>
            <person name="Mavromatis K."/>
            <person name="Mikhailova N."/>
            <person name="Pati A."/>
            <person name="Chen A."/>
            <person name="Palaniappan K."/>
            <person name="Brambilla E."/>
            <person name="Land M."/>
            <person name="Hauser L."/>
            <person name="Chang Y.J."/>
            <person name="Jeffries C.D."/>
            <person name="Brettin T."/>
            <person name="Detter J.C."/>
            <person name="Han C."/>
            <person name="Rohde M."/>
            <person name="Sikorski J."/>
            <person name="Woyke T."/>
            <person name="Bristow J."/>
            <person name="Eisen J.A."/>
            <person name="Markowitz V."/>
            <person name="Hugenholtz P."/>
            <person name="Kyrpides N.C."/>
            <person name="Klenk H.P."/>
        </authorList>
    </citation>
    <scope>NUCLEOTIDE SEQUENCE [LARGE SCALE GENOMIC DNA]</scope>
    <source>
        <strain evidence="6">DSM 17230 / JCM 13409 / AQ1.S1</strain>
    </source>
</reference>
<dbReference type="InterPro" id="IPR027417">
    <property type="entry name" value="P-loop_NTPase"/>
</dbReference>